<feature type="region of interest" description="Disordered" evidence="3">
    <location>
        <begin position="531"/>
        <end position="550"/>
    </location>
</feature>
<dbReference type="PROSITE" id="PS50056">
    <property type="entry name" value="TYR_PHOSPHATASE_2"/>
    <property type="match status" value="1"/>
</dbReference>
<dbReference type="EMBL" id="KL197738">
    <property type="protein sequence ID" value="KDQ52679.1"/>
    <property type="molecule type" value="Genomic_DNA"/>
</dbReference>
<proteinExistence type="predicted"/>
<feature type="compositionally biased region" description="Acidic residues" evidence="3">
    <location>
        <begin position="169"/>
        <end position="192"/>
    </location>
</feature>
<feature type="compositionally biased region" description="Polar residues" evidence="3">
    <location>
        <begin position="243"/>
        <end position="257"/>
    </location>
</feature>
<dbReference type="Gene3D" id="3.90.190.10">
    <property type="entry name" value="Protein tyrosine phosphatase superfamily"/>
    <property type="match status" value="1"/>
</dbReference>
<dbReference type="GO" id="GO:0033260">
    <property type="term" value="P:nuclear DNA replication"/>
    <property type="evidence" value="ECO:0007669"/>
    <property type="project" value="InterPro"/>
</dbReference>
<dbReference type="HOGENOM" id="CLU_003560_0_0_1"/>
<dbReference type="SUPFAM" id="SSF52799">
    <property type="entry name" value="(Phosphotyrosine protein) phosphatases II"/>
    <property type="match status" value="1"/>
</dbReference>
<feature type="compositionally biased region" description="Low complexity" evidence="3">
    <location>
        <begin position="689"/>
        <end position="703"/>
    </location>
</feature>
<evidence type="ECO:0000256" key="2">
    <source>
        <dbReference type="ARBA" id="ARBA00022912"/>
    </source>
</evidence>
<feature type="region of interest" description="Disordered" evidence="3">
    <location>
        <begin position="858"/>
        <end position="887"/>
    </location>
</feature>
<keyword evidence="7" id="KW-1185">Reference proteome</keyword>
<evidence type="ECO:0000259" key="4">
    <source>
        <dbReference type="PROSITE" id="PS50054"/>
    </source>
</evidence>
<dbReference type="PROSITE" id="PS50054">
    <property type="entry name" value="TYR_PHOSPHATASE_DUAL"/>
    <property type="match status" value="1"/>
</dbReference>
<feature type="domain" description="Tyrosine-protein phosphatase" evidence="4">
    <location>
        <begin position="1141"/>
        <end position="1318"/>
    </location>
</feature>
<accession>A0A067PD28</accession>
<dbReference type="PANTHER" id="PTHR47550">
    <property type="entry name" value="DUAL SPECIFICITY PROTEIN PHOSPHATASE PPS1"/>
    <property type="match status" value="1"/>
</dbReference>
<gene>
    <name evidence="6" type="ORF">JAAARDRAFT_210382</name>
</gene>
<dbReference type="STRING" id="933084.A0A067PD28"/>
<organism evidence="6 7">
    <name type="scientific">Jaapia argillacea MUCL 33604</name>
    <dbReference type="NCBI Taxonomy" id="933084"/>
    <lineage>
        <taxon>Eukaryota</taxon>
        <taxon>Fungi</taxon>
        <taxon>Dikarya</taxon>
        <taxon>Basidiomycota</taxon>
        <taxon>Agaricomycotina</taxon>
        <taxon>Agaricomycetes</taxon>
        <taxon>Agaricomycetidae</taxon>
        <taxon>Jaapiales</taxon>
        <taxon>Jaapiaceae</taxon>
        <taxon>Jaapia</taxon>
    </lineage>
</organism>
<dbReference type="InParanoid" id="A0A067PD28"/>
<dbReference type="CDD" id="cd14516">
    <property type="entry name" value="DSP_fungal_PPS1"/>
    <property type="match status" value="1"/>
</dbReference>
<feature type="compositionally biased region" description="Low complexity" evidence="3">
    <location>
        <begin position="267"/>
        <end position="333"/>
    </location>
</feature>
<feature type="region of interest" description="Disordered" evidence="3">
    <location>
        <begin position="243"/>
        <end position="360"/>
    </location>
</feature>
<dbReference type="Pfam" id="PF00782">
    <property type="entry name" value="DSPc"/>
    <property type="match status" value="1"/>
</dbReference>
<dbReference type="InterPro" id="IPR029021">
    <property type="entry name" value="Prot-tyrosine_phosphatase-like"/>
</dbReference>
<dbReference type="GO" id="GO:0008138">
    <property type="term" value="F:protein tyrosine/serine/threonine phosphatase activity"/>
    <property type="evidence" value="ECO:0007669"/>
    <property type="project" value="InterPro"/>
</dbReference>
<dbReference type="InterPro" id="IPR000387">
    <property type="entry name" value="Tyr_Pase_dom"/>
</dbReference>
<evidence type="ECO:0000256" key="3">
    <source>
        <dbReference type="SAM" id="MobiDB-lite"/>
    </source>
</evidence>
<feature type="region of interest" description="Disordered" evidence="3">
    <location>
        <begin position="680"/>
        <end position="738"/>
    </location>
</feature>
<dbReference type="OrthoDB" id="273181at2759"/>
<sequence length="1354" mass="146344">MAQDDVSNNTTATANDAHLHNDNETIIHGLTYPPDLLSHLPSILPPPSDPSSRPLRPIYSLSTAQFADLHTRYLLSHAPDSVLFPFLHGLEGGSDALRLFFSSARPYSSSPSAPPNKGAKRGDVELPKFRGLVWVASEDPGEVGLGLEDVGLRWGDEFGGGGGFGYDSYDLDDDDDELEDEDVEDYESDEFEEGKGEAMDVDVEVGAVFGLGGHGHEDGNHMHPVAHRPALITTQPLVPIPTQSASQTQPIYTTGPSPSHVHDRRPSTASSFSDSSTSALSSSSSSNSSEGQASVESNTSFGASNPPSSPLSCSAPCLPSPTTTQTQTQTNTNGHAHSPSTQPHATIRSKQPSPYPPTPTYLTSTFFARDLLRTLNGKDGEGVEFVPPKVPEGISLRNFGVQVPIFTTISDIVVYSPTGNTLRAVALAEKFREAVWRKEVERSVRGGTDPEDLVKYNVFVLNAATHEMREGLESLLMRTEDEVCHVDHVDGDHHQHDHTSRVRKFHVKSDVGVIGNGLRVRRKRNRAPIGDIIARPHRPPPPDDFSPTTDSPSVFIPPTTGYGINVADSSGRGVVKKTTGAHTDGTDAHVVGEMDLDERCDGARLVNGTAHLSEHPHLVAEHPHHVAGPPHHVAAGTAKSTKANSKKKMLKANTIDFAQREKEEMRDLTRASEIFTMWDVGGGSREKTPTVTTPTANGTSTSGYSSMVLSGPGVTSPVSVESVGEKEEREKVSASNTSTYWNPALGQIYLGNSNDVPLAPEIPTTSHHTSRPPLHPSSSTSRPQSHHGPVDEDDVMNEPGQDPFDFTSNDPAQGYGYDICVECHDMAPFPSSAHLRAAEEHLCALEALWAEKCGRKRTRSASSPSYLDGKQEDEEPLPPRPPPNANAVIHLPFPSSPPSTAITVSATMPFVAFLERLLQPVLPPSPPQSPDGESVKATPSVPVPRSRSMSAASSPYAYPPSLPSPSSPTPPPGPRSRPIKILIYSADGYTESSVLALTLLMALRGLSLPEAYLELQVVKKRSFFVYSSDLGVLKRVEGRLERDRDGGAVRSGMPIVGGPRAYGRPGSVGESGNALGSLVSSSWHSRADSVGSSGQPVLPQLQQQPNGVMVKRPRACTSPALPPFVAGHEAWFNDPRFDGSFPSRVLPFLYLGNLNHASNVYMLHALGITHVVSVGECALVPPPNFSEHTHNKTCNAQFIPGKGPGGQGSLWVEEREGRMKVLDIQGVCDDGIDTLEPQLEPICDWIDKARAEGGQVLVHCRVGVSRSATVTIAYVMKYLGLPLVDAYLIVRSRRLSVLIQPNMRLLYNLLGWEVKLARQRAGNDEEKLKNEFSRSLNWPYLSREVHALNDKYLH</sequence>
<dbReference type="InterPro" id="IPR020422">
    <property type="entry name" value="TYR_PHOSPHATASE_DUAL_dom"/>
</dbReference>
<reference evidence="7" key="1">
    <citation type="journal article" date="2014" name="Proc. Natl. Acad. Sci. U.S.A.">
        <title>Extensive sampling of basidiomycete genomes demonstrates inadequacy of the white-rot/brown-rot paradigm for wood decay fungi.</title>
        <authorList>
            <person name="Riley R."/>
            <person name="Salamov A.A."/>
            <person name="Brown D.W."/>
            <person name="Nagy L.G."/>
            <person name="Floudas D."/>
            <person name="Held B.W."/>
            <person name="Levasseur A."/>
            <person name="Lombard V."/>
            <person name="Morin E."/>
            <person name="Otillar R."/>
            <person name="Lindquist E.A."/>
            <person name="Sun H."/>
            <person name="LaButti K.M."/>
            <person name="Schmutz J."/>
            <person name="Jabbour D."/>
            <person name="Luo H."/>
            <person name="Baker S.E."/>
            <person name="Pisabarro A.G."/>
            <person name="Walton J.D."/>
            <person name="Blanchette R.A."/>
            <person name="Henrissat B."/>
            <person name="Martin F."/>
            <person name="Cullen D."/>
            <person name="Hibbett D.S."/>
            <person name="Grigoriev I.V."/>
        </authorList>
    </citation>
    <scope>NUCLEOTIDE SEQUENCE [LARGE SCALE GENOMIC DNA]</scope>
    <source>
        <strain evidence="7">MUCL 33604</strain>
    </source>
</reference>
<dbReference type="Proteomes" id="UP000027265">
    <property type="component" value="Unassembled WGS sequence"/>
</dbReference>
<evidence type="ECO:0000259" key="5">
    <source>
        <dbReference type="PROSITE" id="PS50056"/>
    </source>
</evidence>
<evidence type="ECO:0000313" key="6">
    <source>
        <dbReference type="EMBL" id="KDQ52679.1"/>
    </source>
</evidence>
<feature type="domain" description="Tyrosine specific protein phosphatases" evidence="5">
    <location>
        <begin position="1229"/>
        <end position="1305"/>
    </location>
</feature>
<feature type="compositionally biased region" description="Basic and acidic residues" evidence="3">
    <location>
        <begin position="723"/>
        <end position="732"/>
    </location>
</feature>
<dbReference type="InterPro" id="IPR053239">
    <property type="entry name" value="Dual_spec_PTase"/>
</dbReference>
<dbReference type="SMART" id="SM00195">
    <property type="entry name" value="DSPc"/>
    <property type="match status" value="1"/>
</dbReference>
<feature type="compositionally biased region" description="Polar residues" evidence="3">
    <location>
        <begin position="334"/>
        <end position="351"/>
    </location>
</feature>
<evidence type="ECO:0000256" key="1">
    <source>
        <dbReference type="ARBA" id="ARBA00022801"/>
    </source>
</evidence>
<dbReference type="GO" id="GO:0005634">
    <property type="term" value="C:nucleus"/>
    <property type="evidence" value="ECO:0007669"/>
    <property type="project" value="GOC"/>
</dbReference>
<dbReference type="PROSITE" id="PS00383">
    <property type="entry name" value="TYR_PHOSPHATASE_1"/>
    <property type="match status" value="1"/>
</dbReference>
<keyword evidence="2" id="KW-0904">Protein phosphatase</keyword>
<feature type="compositionally biased region" description="Low complexity" evidence="3">
    <location>
        <begin position="939"/>
        <end position="956"/>
    </location>
</feature>
<keyword evidence="1" id="KW-0378">Hydrolase</keyword>
<dbReference type="InterPro" id="IPR016130">
    <property type="entry name" value="Tyr_Pase_AS"/>
</dbReference>
<feature type="region of interest" description="Disordered" evidence="3">
    <location>
        <begin position="165"/>
        <end position="195"/>
    </location>
</feature>
<dbReference type="InterPro" id="IPR000340">
    <property type="entry name" value="Dual-sp_phosphatase_cat-dom"/>
</dbReference>
<name>A0A067PD28_9AGAM</name>
<feature type="region of interest" description="Disordered" evidence="3">
    <location>
        <begin position="922"/>
        <end position="975"/>
    </location>
</feature>
<dbReference type="InterPro" id="IPR047949">
    <property type="entry name" value="PPS1_DSP"/>
</dbReference>
<feature type="compositionally biased region" description="Pro residues" evidence="3">
    <location>
        <begin position="957"/>
        <end position="975"/>
    </location>
</feature>
<protein>
    <submittedName>
        <fullName evidence="6">Uncharacterized protein</fullName>
    </submittedName>
</protein>
<feature type="region of interest" description="Disordered" evidence="3">
    <location>
        <begin position="756"/>
        <end position="809"/>
    </location>
</feature>
<evidence type="ECO:0000313" key="7">
    <source>
        <dbReference type="Proteomes" id="UP000027265"/>
    </source>
</evidence>
<dbReference type="PANTHER" id="PTHR47550:SF1">
    <property type="entry name" value="DUAL SPECIFICITY PROTEIN PHOSPHATASE PPS1"/>
    <property type="match status" value="1"/>
</dbReference>